<sequence>MEIELFKWKGFRLPKTIYRKMGKHNAFALFVNNEIHIDSRMKGKKELELHLHELSHWALPEFTEEEVRVLSRKFTEYLWREGYRKTDNNSL</sequence>
<gene>
    <name evidence="1" type="ORF">UFOVP1605_37</name>
</gene>
<dbReference type="EMBL" id="LR797468">
    <property type="protein sequence ID" value="CAB4218615.1"/>
    <property type="molecule type" value="Genomic_DNA"/>
</dbReference>
<evidence type="ECO:0008006" key="2">
    <source>
        <dbReference type="Google" id="ProtNLM"/>
    </source>
</evidence>
<protein>
    <recommendedName>
        <fullName evidence="2">IrrE N-terminal-like domain-containing protein</fullName>
    </recommendedName>
</protein>
<organism evidence="1">
    <name type="scientific">uncultured Caudovirales phage</name>
    <dbReference type="NCBI Taxonomy" id="2100421"/>
    <lineage>
        <taxon>Viruses</taxon>
        <taxon>Duplodnaviria</taxon>
        <taxon>Heunggongvirae</taxon>
        <taxon>Uroviricota</taxon>
        <taxon>Caudoviricetes</taxon>
        <taxon>Peduoviridae</taxon>
        <taxon>Maltschvirus</taxon>
        <taxon>Maltschvirus maltsch</taxon>
    </lineage>
</organism>
<name>A0A6J5STH3_9CAUD</name>
<reference evidence="1" key="1">
    <citation type="submission" date="2020-05" db="EMBL/GenBank/DDBJ databases">
        <authorList>
            <person name="Chiriac C."/>
            <person name="Salcher M."/>
            <person name="Ghai R."/>
            <person name="Kavagutti S V."/>
        </authorList>
    </citation>
    <scope>NUCLEOTIDE SEQUENCE</scope>
</reference>
<accession>A0A6J5STH3</accession>
<evidence type="ECO:0000313" key="1">
    <source>
        <dbReference type="EMBL" id="CAB4218615.1"/>
    </source>
</evidence>
<proteinExistence type="predicted"/>